<dbReference type="OrthoDB" id="9810372at2"/>
<dbReference type="AlphaFoldDB" id="A0A3Q9FQ64"/>
<dbReference type="Pfam" id="PF13412">
    <property type="entry name" value="HTH_24"/>
    <property type="match status" value="1"/>
</dbReference>
<reference evidence="2 3" key="1">
    <citation type="submission" date="2018-12" db="EMBL/GenBank/DDBJ databases">
        <title>Flammeovirga pectinis sp. nov., isolated from the gut of the Korean scallop, Patinopecten yessoensis.</title>
        <authorList>
            <person name="Bae J.-W."/>
            <person name="Jeong Y.-S."/>
            <person name="Kang W."/>
        </authorList>
    </citation>
    <scope>NUCLEOTIDE SEQUENCE [LARGE SCALE GENOMIC DNA]</scope>
    <source>
        <strain evidence="2 3">L12M1</strain>
    </source>
</reference>
<evidence type="ECO:0000256" key="1">
    <source>
        <dbReference type="ARBA" id="ARBA00006479"/>
    </source>
</evidence>
<dbReference type="InterPro" id="IPR036388">
    <property type="entry name" value="WH-like_DNA-bd_sf"/>
</dbReference>
<dbReference type="InterPro" id="IPR036390">
    <property type="entry name" value="WH_DNA-bd_sf"/>
</dbReference>
<dbReference type="InterPro" id="IPR049874">
    <property type="entry name" value="ROK_cs"/>
</dbReference>
<dbReference type="Pfam" id="PF00480">
    <property type="entry name" value="ROK"/>
    <property type="match status" value="1"/>
</dbReference>
<dbReference type="PANTHER" id="PTHR18964">
    <property type="entry name" value="ROK (REPRESSOR, ORF, KINASE) FAMILY"/>
    <property type="match status" value="1"/>
</dbReference>
<dbReference type="Gene3D" id="1.10.10.10">
    <property type="entry name" value="Winged helix-like DNA-binding domain superfamily/Winged helix DNA-binding domain"/>
    <property type="match status" value="1"/>
</dbReference>
<comment type="similarity">
    <text evidence="1">Belongs to the ROK (NagC/XylR) family.</text>
</comment>
<proteinExistence type="inferred from homology"/>
<gene>
    <name evidence="2" type="ORF">EI427_22565</name>
</gene>
<dbReference type="RefSeq" id="WP_126619290.1">
    <property type="nucleotide sequence ID" value="NZ_CP034563.1"/>
</dbReference>
<evidence type="ECO:0000313" key="2">
    <source>
        <dbReference type="EMBL" id="AZQ65006.1"/>
    </source>
</evidence>
<sequence length="408" mass="45169">MKKDGKVFKKKQIRKSQILQLLLKEKTLSPSEIATRTELTLPMSSSLMKELVDDNYIFLQEHRTEKNVGRPPTSYQINPDGGYFFGVKVGLRKTRIILLDLQNKERFFVSEDTREIKDSVNFLKRLIKSIKKIINDQEIPLERVLGVGVAVPGLVNSKTGRSFSYFNDLDTTLQNYLTDAFKVPVEIENDVNALTLGELHFGTAKTSENALCINLDKGIGMGMIVSGGLYTGQNGLAGELGHIRIDDHGDMCYCGKKGCLETFASGEALVRKMQDIYKKGESPIVEKILKEAGKTEVDLDVFVDIVTMGDQVGIELTEQAGVSIGKAIGILVNLFNPDKIILGGKVSQLKDYILFPVKSSVIKHSLPETFAQTTITYSDIRRKAGCLGATTLVSDKIFRPSEAAIHFV</sequence>
<evidence type="ECO:0000313" key="3">
    <source>
        <dbReference type="Proteomes" id="UP000267268"/>
    </source>
</evidence>
<dbReference type="PANTHER" id="PTHR18964:SF149">
    <property type="entry name" value="BIFUNCTIONAL UDP-N-ACETYLGLUCOSAMINE 2-EPIMERASE_N-ACETYLMANNOSAMINE KINASE"/>
    <property type="match status" value="1"/>
</dbReference>
<accession>A0A3Q9FQ64</accession>
<dbReference type="Gene3D" id="3.30.420.40">
    <property type="match status" value="2"/>
</dbReference>
<name>A0A3Q9FQ64_9BACT</name>
<protein>
    <submittedName>
        <fullName evidence="2">ROK family transcriptional regulator</fullName>
    </submittedName>
</protein>
<dbReference type="SUPFAM" id="SSF46785">
    <property type="entry name" value="Winged helix' DNA-binding domain"/>
    <property type="match status" value="1"/>
</dbReference>
<organism evidence="2 3">
    <name type="scientific">Flammeovirga pectinis</name>
    <dbReference type="NCBI Taxonomy" id="2494373"/>
    <lineage>
        <taxon>Bacteria</taxon>
        <taxon>Pseudomonadati</taxon>
        <taxon>Bacteroidota</taxon>
        <taxon>Cytophagia</taxon>
        <taxon>Cytophagales</taxon>
        <taxon>Flammeovirgaceae</taxon>
        <taxon>Flammeovirga</taxon>
    </lineage>
</organism>
<dbReference type="KEGG" id="fll:EI427_22565"/>
<keyword evidence="3" id="KW-1185">Reference proteome</keyword>
<dbReference type="EMBL" id="CP034563">
    <property type="protein sequence ID" value="AZQ65006.1"/>
    <property type="molecule type" value="Genomic_DNA"/>
</dbReference>
<dbReference type="InterPro" id="IPR043129">
    <property type="entry name" value="ATPase_NBD"/>
</dbReference>
<dbReference type="InterPro" id="IPR000600">
    <property type="entry name" value="ROK"/>
</dbReference>
<dbReference type="SUPFAM" id="SSF53067">
    <property type="entry name" value="Actin-like ATPase domain"/>
    <property type="match status" value="1"/>
</dbReference>
<dbReference type="PROSITE" id="PS01125">
    <property type="entry name" value="ROK"/>
    <property type="match status" value="1"/>
</dbReference>
<dbReference type="Proteomes" id="UP000267268">
    <property type="component" value="Chromosome 2"/>
</dbReference>